<dbReference type="EMBL" id="AHHD01000572">
    <property type="protein sequence ID" value="EKG09674.1"/>
    <property type="molecule type" value="Genomic_DNA"/>
</dbReference>
<feature type="region of interest" description="Disordered" evidence="5">
    <location>
        <begin position="1"/>
        <end position="21"/>
    </location>
</feature>
<dbReference type="STRING" id="1126212.K2RHS9"/>
<dbReference type="PRINTS" id="PR00420">
    <property type="entry name" value="RNGMNOXGNASE"/>
</dbReference>
<comment type="caution">
    <text evidence="7">The sequence shown here is derived from an EMBL/GenBank/DDBJ whole genome shotgun (WGS) entry which is preliminary data.</text>
</comment>
<name>K2RHS9_MACPH</name>
<keyword evidence="3" id="KW-0274">FAD</keyword>
<protein>
    <submittedName>
        <fullName evidence="7">Monooxygenase FAD-binding protein</fullName>
    </submittedName>
</protein>
<sequence>MEAEIPRRYTKEEEKAVAEKYRDDPISGPAKFGDLYKNKMSSVLTALPEFVCTKWHFGRITIIGDAAHKFNPISGQGGNSAIETAAVLATNVAQMVKAQSDGGSPSDADITVAFQKTQETRRDRVANMVEAGHKQQSLSALETPIAEILGTKIAPRMGLEGSLSMFADNILPAERLPMLPMPKRPRFEPFQDELPAKPLGWQKATMAIAAVNFAILLLVAKKGMKIDSELLGWDEKASEFLGHSLRTHYTGLSSVDKMLATLSSCFGHSVFGPDPSHTAQFAYLLSLLAPVLVIWSIEGYRSANKLMPVALLVHTRALNEKPQQHPTRPPPLCLYLS</sequence>
<dbReference type="OrthoDB" id="10029326at2759"/>
<keyword evidence="2" id="KW-0285">Flavoprotein</keyword>
<keyword evidence="4" id="KW-0560">Oxidoreductase</keyword>
<dbReference type="Pfam" id="PF01494">
    <property type="entry name" value="FAD_binding_3"/>
    <property type="match status" value="1"/>
</dbReference>
<dbReference type="GO" id="GO:0071949">
    <property type="term" value="F:FAD binding"/>
    <property type="evidence" value="ECO:0007669"/>
    <property type="project" value="InterPro"/>
</dbReference>
<dbReference type="VEuPathDB" id="FungiDB:MPH_13251"/>
<dbReference type="PANTHER" id="PTHR47356">
    <property type="entry name" value="FAD-DEPENDENT MONOOXYGENASE ASQG-RELATED"/>
    <property type="match status" value="1"/>
</dbReference>
<dbReference type="GO" id="GO:0004497">
    <property type="term" value="F:monooxygenase activity"/>
    <property type="evidence" value="ECO:0007669"/>
    <property type="project" value="UniProtKB-KW"/>
</dbReference>
<dbReference type="eggNOG" id="KOG2614">
    <property type="taxonomic scope" value="Eukaryota"/>
</dbReference>
<dbReference type="InterPro" id="IPR036188">
    <property type="entry name" value="FAD/NAD-bd_sf"/>
</dbReference>
<dbReference type="PANTHER" id="PTHR47356:SF2">
    <property type="entry name" value="FAD-BINDING DOMAIN-CONTAINING PROTEIN-RELATED"/>
    <property type="match status" value="1"/>
</dbReference>
<gene>
    <name evidence="7" type="ORF">MPH_13251</name>
</gene>
<evidence type="ECO:0000256" key="4">
    <source>
        <dbReference type="ARBA" id="ARBA00023002"/>
    </source>
</evidence>
<evidence type="ECO:0000313" key="8">
    <source>
        <dbReference type="Proteomes" id="UP000007129"/>
    </source>
</evidence>
<dbReference type="Gene3D" id="3.50.50.60">
    <property type="entry name" value="FAD/NAD(P)-binding domain"/>
    <property type="match status" value="1"/>
</dbReference>
<dbReference type="SUPFAM" id="SSF51905">
    <property type="entry name" value="FAD/NAD(P)-binding domain"/>
    <property type="match status" value="1"/>
</dbReference>
<comment type="similarity">
    <text evidence="1">Belongs to the paxM FAD-dependent monooxygenase family.</text>
</comment>
<feature type="domain" description="FAD-binding" evidence="6">
    <location>
        <begin position="49"/>
        <end position="99"/>
    </location>
</feature>
<evidence type="ECO:0000256" key="2">
    <source>
        <dbReference type="ARBA" id="ARBA00022630"/>
    </source>
</evidence>
<evidence type="ECO:0000256" key="3">
    <source>
        <dbReference type="ARBA" id="ARBA00022827"/>
    </source>
</evidence>
<evidence type="ECO:0000256" key="5">
    <source>
        <dbReference type="SAM" id="MobiDB-lite"/>
    </source>
</evidence>
<accession>K2RHS9</accession>
<evidence type="ECO:0000259" key="6">
    <source>
        <dbReference type="Pfam" id="PF01494"/>
    </source>
</evidence>
<keyword evidence="7" id="KW-0503">Monooxygenase</keyword>
<dbReference type="HOGENOM" id="CLU_824047_0_0_1"/>
<proteinExistence type="inferred from homology"/>
<dbReference type="InterPro" id="IPR002938">
    <property type="entry name" value="FAD-bd"/>
</dbReference>
<organism evidence="7 8">
    <name type="scientific">Macrophomina phaseolina (strain MS6)</name>
    <name type="common">Charcoal rot fungus</name>
    <dbReference type="NCBI Taxonomy" id="1126212"/>
    <lineage>
        <taxon>Eukaryota</taxon>
        <taxon>Fungi</taxon>
        <taxon>Dikarya</taxon>
        <taxon>Ascomycota</taxon>
        <taxon>Pezizomycotina</taxon>
        <taxon>Dothideomycetes</taxon>
        <taxon>Dothideomycetes incertae sedis</taxon>
        <taxon>Botryosphaeriales</taxon>
        <taxon>Botryosphaeriaceae</taxon>
        <taxon>Macrophomina</taxon>
    </lineage>
</organism>
<evidence type="ECO:0000313" key="7">
    <source>
        <dbReference type="EMBL" id="EKG09674.1"/>
    </source>
</evidence>
<evidence type="ECO:0000256" key="1">
    <source>
        <dbReference type="ARBA" id="ARBA00007992"/>
    </source>
</evidence>
<dbReference type="InterPro" id="IPR050562">
    <property type="entry name" value="FAD_mOase_fung"/>
</dbReference>
<dbReference type="Proteomes" id="UP000007129">
    <property type="component" value="Unassembled WGS sequence"/>
</dbReference>
<dbReference type="AlphaFoldDB" id="K2RHS9"/>
<dbReference type="InParanoid" id="K2RHS9"/>
<reference evidence="7 8" key="1">
    <citation type="journal article" date="2012" name="BMC Genomics">
        <title>Tools to kill: Genome of one of the most destructive plant pathogenic fungi Macrophomina phaseolina.</title>
        <authorList>
            <person name="Islam M.S."/>
            <person name="Haque M.S."/>
            <person name="Islam M.M."/>
            <person name="Emdad E.M."/>
            <person name="Halim A."/>
            <person name="Hossen Q.M.M."/>
            <person name="Hossain M.Z."/>
            <person name="Ahmed B."/>
            <person name="Rahim S."/>
            <person name="Rahman M.S."/>
            <person name="Alam M.M."/>
            <person name="Hou S."/>
            <person name="Wan X."/>
            <person name="Saito J.A."/>
            <person name="Alam M."/>
        </authorList>
    </citation>
    <scope>NUCLEOTIDE SEQUENCE [LARGE SCALE GENOMIC DNA]</scope>
    <source>
        <strain evidence="7 8">MS6</strain>
    </source>
</reference>